<dbReference type="AlphaFoldDB" id="A0A537LYU6"/>
<dbReference type="Proteomes" id="UP000320393">
    <property type="component" value="Unassembled WGS sequence"/>
</dbReference>
<reference evidence="2 3" key="1">
    <citation type="journal article" date="2019" name="Nat. Microbiol.">
        <title>Mediterranean grassland soil C-N compound turnover is dependent on rainfall and depth, and is mediated by genomically divergent microorganisms.</title>
        <authorList>
            <person name="Diamond S."/>
            <person name="Andeer P.F."/>
            <person name="Li Z."/>
            <person name="Crits-Christoph A."/>
            <person name="Burstein D."/>
            <person name="Anantharaman K."/>
            <person name="Lane K.R."/>
            <person name="Thomas B.C."/>
            <person name="Pan C."/>
            <person name="Northen T.R."/>
            <person name="Banfield J.F."/>
        </authorList>
    </citation>
    <scope>NUCLEOTIDE SEQUENCE [LARGE SCALE GENOMIC DNA]</scope>
    <source>
        <strain evidence="2">NP_5</strain>
    </source>
</reference>
<sequence>MTRDPKPLTGQGNTRKALDVLTVPLVVLCIVLLAVAGARWAAGRPSSTVSTVGVGQSEHAKVEAVGKTGLHRVVLTPEAAERLGIQTAQVSEETGAGRETVVPYPAVYYDVHGATWVYTNPEPLVFVRQRITVDRIDDDDAILSEGPQPGTRVVIVGVDELLGTEFGELVEQ</sequence>
<dbReference type="EMBL" id="VBAM01000165">
    <property type="protein sequence ID" value="TMJ13201.1"/>
    <property type="molecule type" value="Genomic_DNA"/>
</dbReference>
<dbReference type="Gene3D" id="2.40.420.20">
    <property type="match status" value="1"/>
</dbReference>
<protein>
    <submittedName>
        <fullName evidence="2">Uncharacterized protein</fullName>
    </submittedName>
</protein>
<evidence type="ECO:0000256" key="1">
    <source>
        <dbReference type="SAM" id="Phobius"/>
    </source>
</evidence>
<evidence type="ECO:0000313" key="2">
    <source>
        <dbReference type="EMBL" id="TMJ13201.1"/>
    </source>
</evidence>
<gene>
    <name evidence="2" type="ORF">E6H02_05395</name>
</gene>
<accession>A0A537LYU6</accession>
<feature type="transmembrane region" description="Helical" evidence="1">
    <location>
        <begin position="20"/>
        <end position="42"/>
    </location>
</feature>
<keyword evidence="1" id="KW-0812">Transmembrane</keyword>
<comment type="caution">
    <text evidence="2">The sequence shown here is derived from an EMBL/GenBank/DDBJ whole genome shotgun (WGS) entry which is preliminary data.</text>
</comment>
<keyword evidence="1" id="KW-0472">Membrane</keyword>
<keyword evidence="1" id="KW-1133">Transmembrane helix</keyword>
<proteinExistence type="predicted"/>
<evidence type="ECO:0000313" key="3">
    <source>
        <dbReference type="Proteomes" id="UP000320393"/>
    </source>
</evidence>
<name>A0A537LYU6_9BACT</name>
<organism evidence="2 3">
    <name type="scientific">Candidatus Segetimicrobium genomatis</name>
    <dbReference type="NCBI Taxonomy" id="2569760"/>
    <lineage>
        <taxon>Bacteria</taxon>
        <taxon>Bacillati</taxon>
        <taxon>Candidatus Sysuimicrobiota</taxon>
        <taxon>Candidatus Sysuimicrobiia</taxon>
        <taxon>Candidatus Sysuimicrobiales</taxon>
        <taxon>Candidatus Segetimicrobiaceae</taxon>
        <taxon>Candidatus Segetimicrobium</taxon>
    </lineage>
</organism>